<gene>
    <name evidence="1" type="ORF">H9872_09180</name>
</gene>
<protein>
    <submittedName>
        <fullName evidence="1">Uncharacterized protein</fullName>
    </submittedName>
</protein>
<comment type="caution">
    <text evidence="1">The sequence shown here is derived from an EMBL/GenBank/DDBJ whole genome shotgun (WGS) entry which is preliminary data.</text>
</comment>
<evidence type="ECO:0000313" key="1">
    <source>
        <dbReference type="EMBL" id="MBU3804911.1"/>
    </source>
</evidence>
<evidence type="ECO:0000313" key="2">
    <source>
        <dbReference type="Proteomes" id="UP000824229"/>
    </source>
</evidence>
<dbReference type="Proteomes" id="UP000824229">
    <property type="component" value="Unassembled WGS sequence"/>
</dbReference>
<organism evidence="1 2">
    <name type="scientific">Candidatus Cellulosilyticum pullistercoris</name>
    <dbReference type="NCBI Taxonomy" id="2838521"/>
    <lineage>
        <taxon>Bacteria</taxon>
        <taxon>Bacillati</taxon>
        <taxon>Bacillota</taxon>
        <taxon>Clostridia</taxon>
        <taxon>Lachnospirales</taxon>
        <taxon>Cellulosilyticaceae</taxon>
        <taxon>Cellulosilyticum</taxon>
    </lineage>
</organism>
<accession>A0A9E2KEF9</accession>
<name>A0A9E2KEF9_9FIRM</name>
<dbReference type="EMBL" id="JAHLFQ010000211">
    <property type="protein sequence ID" value="MBU3804911.1"/>
    <property type="molecule type" value="Genomic_DNA"/>
</dbReference>
<dbReference type="AlphaFoldDB" id="A0A9E2KEF9"/>
<reference evidence="1" key="2">
    <citation type="submission" date="2021-04" db="EMBL/GenBank/DDBJ databases">
        <authorList>
            <person name="Gilroy R."/>
        </authorList>
    </citation>
    <scope>NUCLEOTIDE SEQUENCE</scope>
    <source>
        <strain evidence="1">B5-657</strain>
    </source>
</reference>
<reference evidence="1" key="1">
    <citation type="journal article" date="2021" name="PeerJ">
        <title>Extensive microbial diversity within the chicken gut microbiome revealed by metagenomics and culture.</title>
        <authorList>
            <person name="Gilroy R."/>
            <person name="Ravi A."/>
            <person name="Getino M."/>
            <person name="Pursley I."/>
            <person name="Horton D.L."/>
            <person name="Alikhan N.F."/>
            <person name="Baker D."/>
            <person name="Gharbi K."/>
            <person name="Hall N."/>
            <person name="Watson M."/>
            <person name="Adriaenssens E.M."/>
            <person name="Foster-Nyarko E."/>
            <person name="Jarju S."/>
            <person name="Secka A."/>
            <person name="Antonio M."/>
            <person name="Oren A."/>
            <person name="Chaudhuri R.R."/>
            <person name="La Ragione R."/>
            <person name="Hildebrand F."/>
            <person name="Pallen M.J."/>
        </authorList>
    </citation>
    <scope>NUCLEOTIDE SEQUENCE</scope>
    <source>
        <strain evidence="1">B5-657</strain>
    </source>
</reference>
<proteinExistence type="predicted"/>
<sequence length="149" mass="17356">MNQLGITAKYEGRVRLCFDVVEKFIPESEVYLYGKYAQYGSACKWLYEQVSGDTCSSMKIIRDYAVDQILKHSKVGILVLVGDNSSYGEMQSLCWQAEDLICTISDNSFPIDIRVLSKSFYMECLERSVEMQRLDRYKKNLREIDWIDK</sequence>